<dbReference type="SUPFAM" id="SSF53756">
    <property type="entry name" value="UDP-Glycosyltransferase/glycogen phosphorylase"/>
    <property type="match status" value="1"/>
</dbReference>
<accession>G7VIC6</accession>
<keyword evidence="2" id="KW-1185">Reference proteome</keyword>
<dbReference type="KEGG" id="pyr:P186_2010"/>
<evidence type="ECO:0000313" key="1">
    <source>
        <dbReference type="EMBL" id="AET33406.1"/>
    </source>
</evidence>
<dbReference type="Proteomes" id="UP000005867">
    <property type="component" value="Chromosome"/>
</dbReference>
<dbReference type="eggNOG" id="arCOG01392">
    <property type="taxonomic scope" value="Archaea"/>
</dbReference>
<reference evidence="1 2" key="1">
    <citation type="journal article" date="2012" name="J. Bacteriol.">
        <title>Complete genome sequence of strain 1860, a crenarchaeon of the genus pyrobaculum able to grow with various electron acceptors.</title>
        <authorList>
            <person name="Mardanov A.V."/>
            <person name="Gumerov V.M."/>
            <person name="Slobodkina G.B."/>
            <person name="Beletsky A.V."/>
            <person name="Bonch-Osmolovskaya E.A."/>
            <person name="Ravin N.V."/>
            <person name="Skryabin K.G."/>
        </authorList>
    </citation>
    <scope>NUCLEOTIDE SEQUENCE [LARGE SCALE GENOMIC DNA]</scope>
    <source>
        <strain evidence="1 2">1860</strain>
    </source>
</reference>
<dbReference type="AlphaFoldDB" id="G7VIC6"/>
<sequence length="43" mass="5176">MVIGTRPEIIKAMPVIRELERWGNYTLVWSGQHFSYEMSRVFF</sequence>
<organism evidence="1 2">
    <name type="scientific">Pyrobaculum ferrireducens</name>
    <dbReference type="NCBI Taxonomy" id="1104324"/>
    <lineage>
        <taxon>Archaea</taxon>
        <taxon>Thermoproteota</taxon>
        <taxon>Thermoprotei</taxon>
        <taxon>Thermoproteales</taxon>
        <taxon>Thermoproteaceae</taxon>
        <taxon>Pyrobaculum</taxon>
    </lineage>
</organism>
<gene>
    <name evidence="1" type="ORF">P186_2010</name>
</gene>
<dbReference type="EMBL" id="CP003098">
    <property type="protein sequence ID" value="AET33406.1"/>
    <property type="molecule type" value="Genomic_DNA"/>
</dbReference>
<dbReference type="HOGENOM" id="CLU_3227973_0_0_2"/>
<dbReference type="STRING" id="1104324.P186_2010"/>
<evidence type="ECO:0000313" key="2">
    <source>
        <dbReference type="Proteomes" id="UP000005867"/>
    </source>
</evidence>
<dbReference type="BioCyc" id="PSP1104324:GJSN-1962-MONOMER"/>
<name>G7VIC6_9CREN</name>
<protein>
    <submittedName>
        <fullName evidence="1">UDP-N-acetylglucosamine 2-epimerase</fullName>
    </submittedName>
</protein>
<proteinExistence type="predicted"/>
<dbReference type="Gene3D" id="3.40.50.2000">
    <property type="entry name" value="Glycogen Phosphorylase B"/>
    <property type="match status" value="1"/>
</dbReference>